<feature type="compositionally biased region" description="Basic and acidic residues" evidence="3">
    <location>
        <begin position="300"/>
        <end position="313"/>
    </location>
</feature>
<evidence type="ECO:0000313" key="5">
    <source>
        <dbReference type="Proteomes" id="UP000518206"/>
    </source>
</evidence>
<dbReference type="PANTHER" id="PTHR37313">
    <property type="entry name" value="UPF0749 PROTEIN RV1825"/>
    <property type="match status" value="1"/>
</dbReference>
<sequence length="607" mass="62156">MTRAPEPDEPVDARTGPVALPAGTAATGGAAGPRDLVADAVESGAVGSGEVEYGEDGSGDLAPHDVEPDGTAADEQRHDVPSDEAAWERAARAAALEVPERDDRAQDDAHAGAQGDDSPAGALGDETAPPTRLVPRVDPAPLVTDDEPARAADGAQDTAARRGDDTPEAAADALPKPALPPGVDPWEASAPGARLSWPPLELPGRPDVVDPASDDDPDALLDHGAADPGLGEVTPPHDRHEPEPDAVGTPDPGPHVGHALDAGGPPARADEHDAEAPDIAPAPDPDPGDTQPHGPSQDDAAPHDPHPAAEHASDLLSDDAQRDPSAPVSPLSDASVDEREPEPAAAAPTRAAEPAAPAPAPAGAETPEAWRTLGRSLRPRANRAQVLAGLLCGMLGFAVVVQVRQTHDEGLSTLRQSELVGILDQTTRQGDELEREADSLERTRQKLLTGSTSSQAALDAAMSSAATQGILAGRLPAEGPGLTITVTDPDGVVAARSLLNLLEELRNAGAEAVQLNDLRITASSYVVEGEGRGVVVDGVGVEPPYRWLVIGDPATMGNAMEIPGGAFATIRNDGGRPTAVQQDELSISATRTVPEPRFATPLAPEEG</sequence>
<dbReference type="EMBL" id="JACHVX010000001">
    <property type="protein sequence ID" value="MBB2921924.1"/>
    <property type="molecule type" value="Genomic_DNA"/>
</dbReference>
<comment type="similarity">
    <text evidence="1">Belongs to the UPF0749 family.</text>
</comment>
<feature type="compositionally biased region" description="Basic and acidic residues" evidence="3">
    <location>
        <begin position="98"/>
        <end position="110"/>
    </location>
</feature>
<organism evidence="4 5">
    <name type="scientific">Cellulomonas cellasea</name>
    <dbReference type="NCBI Taxonomy" id="43670"/>
    <lineage>
        <taxon>Bacteria</taxon>
        <taxon>Bacillati</taxon>
        <taxon>Actinomycetota</taxon>
        <taxon>Actinomycetes</taxon>
        <taxon>Micrococcales</taxon>
        <taxon>Cellulomonadaceae</taxon>
        <taxon>Cellulomonas</taxon>
    </lineage>
</organism>
<evidence type="ECO:0000256" key="1">
    <source>
        <dbReference type="ARBA" id="ARBA00009108"/>
    </source>
</evidence>
<dbReference type="RefSeq" id="WP_183294856.1">
    <property type="nucleotide sequence ID" value="NZ_JACHVX010000001.1"/>
</dbReference>
<reference evidence="4 5" key="1">
    <citation type="submission" date="2020-08" db="EMBL/GenBank/DDBJ databases">
        <title>The Agave Microbiome: Exploring the role of microbial communities in plant adaptations to desert environments.</title>
        <authorList>
            <person name="Partida-Martinez L.P."/>
        </authorList>
    </citation>
    <scope>NUCLEOTIDE SEQUENCE [LARGE SCALE GENOMIC DNA]</scope>
    <source>
        <strain evidence="4 5">RAS26</strain>
    </source>
</reference>
<evidence type="ECO:0000256" key="2">
    <source>
        <dbReference type="SAM" id="Coils"/>
    </source>
</evidence>
<feature type="compositionally biased region" description="Low complexity" evidence="3">
    <location>
        <begin position="15"/>
        <end position="28"/>
    </location>
</feature>
<dbReference type="GO" id="GO:0005886">
    <property type="term" value="C:plasma membrane"/>
    <property type="evidence" value="ECO:0007669"/>
    <property type="project" value="TreeGrafter"/>
</dbReference>
<feature type="compositionally biased region" description="Basic and acidic residues" evidence="3">
    <location>
        <begin position="74"/>
        <end position="91"/>
    </location>
</feature>
<name>A0A7W4YAC7_9CELL</name>
<proteinExistence type="inferred from homology"/>
<comment type="caution">
    <text evidence="4">The sequence shown here is derived from an EMBL/GenBank/DDBJ whole genome shotgun (WGS) entry which is preliminary data.</text>
</comment>
<feature type="coiled-coil region" evidence="2">
    <location>
        <begin position="423"/>
        <end position="450"/>
    </location>
</feature>
<evidence type="ECO:0000313" key="4">
    <source>
        <dbReference type="EMBL" id="MBB2921924.1"/>
    </source>
</evidence>
<feature type="compositionally biased region" description="Low complexity" evidence="3">
    <location>
        <begin position="343"/>
        <end position="366"/>
    </location>
</feature>
<reference evidence="4 5" key="2">
    <citation type="submission" date="2020-08" db="EMBL/GenBank/DDBJ databases">
        <authorList>
            <person name="Partida-Martinez L."/>
            <person name="Huntemann M."/>
            <person name="Clum A."/>
            <person name="Wang J."/>
            <person name="Palaniappan K."/>
            <person name="Ritter S."/>
            <person name="Chen I.-M."/>
            <person name="Stamatis D."/>
            <person name="Reddy T."/>
            <person name="O'Malley R."/>
            <person name="Daum C."/>
            <person name="Shapiro N."/>
            <person name="Ivanova N."/>
            <person name="Kyrpides N."/>
            <person name="Woyke T."/>
        </authorList>
    </citation>
    <scope>NUCLEOTIDE SEQUENCE [LARGE SCALE GENOMIC DNA]</scope>
    <source>
        <strain evidence="4 5">RAS26</strain>
    </source>
</reference>
<feature type="region of interest" description="Disordered" evidence="3">
    <location>
        <begin position="1"/>
        <end position="366"/>
    </location>
</feature>
<dbReference type="PANTHER" id="PTHR37313:SF2">
    <property type="entry name" value="UPF0749 PROTEIN YLXX"/>
    <property type="match status" value="1"/>
</dbReference>
<protein>
    <submittedName>
        <fullName evidence="4">Uncharacterized protein YlxW (UPF0749 family)</fullName>
    </submittedName>
</protein>
<dbReference type="Pfam" id="PF05949">
    <property type="entry name" value="DUF881"/>
    <property type="match status" value="1"/>
</dbReference>
<dbReference type="InterPro" id="IPR010273">
    <property type="entry name" value="DUF881"/>
</dbReference>
<keyword evidence="2" id="KW-0175">Coiled coil</keyword>
<dbReference type="Gene3D" id="3.30.70.1880">
    <property type="entry name" value="Protein of unknown function DUF881"/>
    <property type="match status" value="1"/>
</dbReference>
<evidence type="ECO:0000256" key="3">
    <source>
        <dbReference type="SAM" id="MobiDB-lite"/>
    </source>
</evidence>
<dbReference type="Proteomes" id="UP000518206">
    <property type="component" value="Unassembled WGS sequence"/>
</dbReference>
<accession>A0A7W4YAC7</accession>
<gene>
    <name evidence="4" type="ORF">FHR80_000818</name>
</gene>
<dbReference type="AlphaFoldDB" id="A0A7W4YAC7"/>